<protein>
    <submittedName>
        <fullName evidence="1">Putative secreted protein</fullName>
    </submittedName>
</protein>
<sequence length="89" mass="10197">MLVLLVALVPAASFHDVGWLCRARIVERPSRRQTSLRWIPKARQTSQARERCRGLKTRRAFAGLVISVAANNRSVEVDNAHHHCYCCWE</sequence>
<proteinExistence type="predicted"/>
<name>A0A2M4B6X4_9DIPT</name>
<dbReference type="EMBL" id="GGFK01015482">
    <property type="protein sequence ID" value="MBW48803.1"/>
    <property type="molecule type" value="Transcribed_RNA"/>
</dbReference>
<organism evidence="1">
    <name type="scientific">Anopheles triannulatus</name>
    <dbReference type="NCBI Taxonomy" id="58253"/>
    <lineage>
        <taxon>Eukaryota</taxon>
        <taxon>Metazoa</taxon>
        <taxon>Ecdysozoa</taxon>
        <taxon>Arthropoda</taxon>
        <taxon>Hexapoda</taxon>
        <taxon>Insecta</taxon>
        <taxon>Pterygota</taxon>
        <taxon>Neoptera</taxon>
        <taxon>Endopterygota</taxon>
        <taxon>Diptera</taxon>
        <taxon>Nematocera</taxon>
        <taxon>Culicoidea</taxon>
        <taxon>Culicidae</taxon>
        <taxon>Anophelinae</taxon>
        <taxon>Anopheles</taxon>
    </lineage>
</organism>
<accession>A0A2M4B6X4</accession>
<dbReference type="AlphaFoldDB" id="A0A2M4B6X4"/>
<reference evidence="1" key="1">
    <citation type="submission" date="2018-01" db="EMBL/GenBank/DDBJ databases">
        <title>An insight into the sialome of Amazonian anophelines.</title>
        <authorList>
            <person name="Ribeiro J.M."/>
            <person name="Scarpassa V."/>
            <person name="Calvo E."/>
        </authorList>
    </citation>
    <scope>NUCLEOTIDE SEQUENCE</scope>
    <source>
        <tissue evidence="1">Salivary glands</tissue>
    </source>
</reference>
<evidence type="ECO:0000313" key="1">
    <source>
        <dbReference type="EMBL" id="MBW48803.1"/>
    </source>
</evidence>